<dbReference type="PANTHER" id="PTHR21227:SF0">
    <property type="entry name" value="TRNA-SPLICING ENDONUCLEASE SUBUNIT SEN2"/>
    <property type="match status" value="1"/>
</dbReference>
<dbReference type="InterPro" id="IPR006676">
    <property type="entry name" value="tRNA_splic"/>
</dbReference>
<protein>
    <submittedName>
        <fullName evidence="1">Uncharacterized protein</fullName>
    </submittedName>
</protein>
<feature type="non-terminal residue" evidence="1">
    <location>
        <position position="112"/>
    </location>
</feature>
<proteinExistence type="predicted"/>
<dbReference type="GO" id="GO:0000213">
    <property type="term" value="F:tRNA-intron lyase activity"/>
    <property type="evidence" value="ECO:0007669"/>
    <property type="project" value="InterPro"/>
</dbReference>
<accession>A0A0B6Z321</accession>
<dbReference type="GO" id="GO:0005737">
    <property type="term" value="C:cytoplasm"/>
    <property type="evidence" value="ECO:0007669"/>
    <property type="project" value="TreeGrafter"/>
</dbReference>
<gene>
    <name evidence="1" type="primary">ORF46688</name>
</gene>
<dbReference type="PANTHER" id="PTHR21227">
    <property type="entry name" value="TRNA-SPLICING ENDONUCLEASE SUBUNIT SEN2"/>
    <property type="match status" value="1"/>
</dbReference>
<evidence type="ECO:0000313" key="1">
    <source>
        <dbReference type="EMBL" id="CEK62969.1"/>
    </source>
</evidence>
<dbReference type="GO" id="GO:0000214">
    <property type="term" value="C:tRNA-intron endonuclease complex"/>
    <property type="evidence" value="ECO:0007669"/>
    <property type="project" value="TreeGrafter"/>
</dbReference>
<dbReference type="GO" id="GO:0000379">
    <property type="term" value="P:tRNA-type intron splice site recognition and cleavage"/>
    <property type="evidence" value="ECO:0007669"/>
    <property type="project" value="TreeGrafter"/>
</dbReference>
<dbReference type="EMBL" id="HACG01016104">
    <property type="protein sequence ID" value="CEK62969.1"/>
    <property type="molecule type" value="Transcribed_RNA"/>
</dbReference>
<dbReference type="AlphaFoldDB" id="A0A0B6Z321"/>
<feature type="non-terminal residue" evidence="1">
    <location>
        <position position="1"/>
    </location>
</feature>
<organism evidence="1">
    <name type="scientific">Arion vulgaris</name>
    <dbReference type="NCBI Taxonomy" id="1028688"/>
    <lineage>
        <taxon>Eukaryota</taxon>
        <taxon>Metazoa</taxon>
        <taxon>Spiralia</taxon>
        <taxon>Lophotrochozoa</taxon>
        <taxon>Mollusca</taxon>
        <taxon>Gastropoda</taxon>
        <taxon>Heterobranchia</taxon>
        <taxon>Euthyneura</taxon>
        <taxon>Panpulmonata</taxon>
        <taxon>Eupulmonata</taxon>
        <taxon>Stylommatophora</taxon>
        <taxon>Helicina</taxon>
        <taxon>Arionoidea</taxon>
        <taxon>Arionidae</taxon>
        <taxon>Arion</taxon>
    </lineage>
</organism>
<sequence>VYQTKMPKNKQGAARRKKRVHMLKDSPFPIPISPSSSSGEPTGLWFYYTGYIEGSAVVVKHSGDMDFLYRMGFFGKGTLSRSQPNFYERSHKARIELPKKDGHHKVVQAVVT</sequence>
<name>A0A0B6Z321_9EUPU</name>
<reference evidence="1" key="1">
    <citation type="submission" date="2014-12" db="EMBL/GenBank/DDBJ databases">
        <title>Insight into the proteome of Arion vulgaris.</title>
        <authorList>
            <person name="Aradska J."/>
            <person name="Bulat T."/>
            <person name="Smidak R."/>
            <person name="Sarate P."/>
            <person name="Gangsoo J."/>
            <person name="Sialana F."/>
            <person name="Bilban M."/>
            <person name="Lubec G."/>
        </authorList>
    </citation>
    <scope>NUCLEOTIDE SEQUENCE</scope>
    <source>
        <tissue evidence="1">Skin</tissue>
    </source>
</reference>